<dbReference type="InterPro" id="IPR024788">
    <property type="entry name" value="Malectin-like_Carb-bd_dom"/>
</dbReference>
<dbReference type="GO" id="GO:0016020">
    <property type="term" value="C:membrane"/>
    <property type="evidence" value="ECO:0007669"/>
    <property type="project" value="UniProtKB-SubCell"/>
</dbReference>
<evidence type="ECO:0000313" key="4">
    <source>
        <dbReference type="Proteomes" id="UP000245207"/>
    </source>
</evidence>
<proteinExistence type="predicted"/>
<feature type="domain" description="Malectin-like" evidence="2">
    <location>
        <begin position="14"/>
        <end position="50"/>
    </location>
</feature>
<gene>
    <name evidence="3" type="ORF">CTI12_AA609830</name>
</gene>
<dbReference type="AlphaFoldDB" id="A0A2U1KFB7"/>
<dbReference type="Pfam" id="PF12819">
    <property type="entry name" value="Malectin_like"/>
    <property type="match status" value="1"/>
</dbReference>
<comment type="subcellular location">
    <subcellularLocation>
        <location evidence="1">Membrane</location>
        <topology evidence="1">Single-pass membrane protein</topology>
    </subcellularLocation>
</comment>
<keyword evidence="3" id="KW-0808">Transferase</keyword>
<accession>A0A2U1KFB7</accession>
<organism evidence="3 4">
    <name type="scientific">Artemisia annua</name>
    <name type="common">Sweet wormwood</name>
    <dbReference type="NCBI Taxonomy" id="35608"/>
    <lineage>
        <taxon>Eukaryota</taxon>
        <taxon>Viridiplantae</taxon>
        <taxon>Streptophyta</taxon>
        <taxon>Embryophyta</taxon>
        <taxon>Tracheophyta</taxon>
        <taxon>Spermatophyta</taxon>
        <taxon>Magnoliopsida</taxon>
        <taxon>eudicotyledons</taxon>
        <taxon>Gunneridae</taxon>
        <taxon>Pentapetalae</taxon>
        <taxon>asterids</taxon>
        <taxon>campanulids</taxon>
        <taxon>Asterales</taxon>
        <taxon>Asteraceae</taxon>
        <taxon>Asteroideae</taxon>
        <taxon>Anthemideae</taxon>
        <taxon>Artemisiinae</taxon>
        <taxon>Artemisia</taxon>
    </lineage>
</organism>
<dbReference type="GO" id="GO:0016301">
    <property type="term" value="F:kinase activity"/>
    <property type="evidence" value="ECO:0007669"/>
    <property type="project" value="UniProtKB-KW"/>
</dbReference>
<protein>
    <submittedName>
        <fullName evidence="3">Leucine-rich repeat transmembrane protein kinase protein</fullName>
    </submittedName>
</protein>
<dbReference type="OrthoDB" id="1732388at2759"/>
<dbReference type="STRING" id="35608.A0A2U1KFB7"/>
<keyword evidence="3" id="KW-0418">Kinase</keyword>
<dbReference type="EMBL" id="PKPP01020079">
    <property type="protein sequence ID" value="PWA35401.1"/>
    <property type="molecule type" value="Genomic_DNA"/>
</dbReference>
<evidence type="ECO:0000313" key="3">
    <source>
        <dbReference type="EMBL" id="PWA35401.1"/>
    </source>
</evidence>
<reference evidence="3 4" key="1">
    <citation type="journal article" date="2018" name="Mol. Plant">
        <title>The genome of Artemisia annua provides insight into the evolution of Asteraceae family and artemisinin biosynthesis.</title>
        <authorList>
            <person name="Shen Q."/>
            <person name="Zhang L."/>
            <person name="Liao Z."/>
            <person name="Wang S."/>
            <person name="Yan T."/>
            <person name="Shi P."/>
            <person name="Liu M."/>
            <person name="Fu X."/>
            <person name="Pan Q."/>
            <person name="Wang Y."/>
            <person name="Lv Z."/>
            <person name="Lu X."/>
            <person name="Zhang F."/>
            <person name="Jiang W."/>
            <person name="Ma Y."/>
            <person name="Chen M."/>
            <person name="Hao X."/>
            <person name="Li L."/>
            <person name="Tang Y."/>
            <person name="Lv G."/>
            <person name="Zhou Y."/>
            <person name="Sun X."/>
            <person name="Brodelius P.E."/>
            <person name="Rose J.K.C."/>
            <person name="Tang K."/>
        </authorList>
    </citation>
    <scope>NUCLEOTIDE SEQUENCE [LARGE SCALE GENOMIC DNA]</scope>
    <source>
        <strain evidence="4">cv. Huhao1</strain>
        <tissue evidence="3">Leaf</tissue>
    </source>
</reference>
<keyword evidence="3" id="KW-0812">Transmembrane</keyword>
<evidence type="ECO:0000259" key="2">
    <source>
        <dbReference type="Pfam" id="PF12819"/>
    </source>
</evidence>
<comment type="caution">
    <text evidence="3">The sequence shown here is derived from an EMBL/GenBank/DDBJ whole genome shotgun (WGS) entry which is preliminary data.</text>
</comment>
<evidence type="ECO:0000256" key="1">
    <source>
        <dbReference type="ARBA" id="ARBA00004167"/>
    </source>
</evidence>
<name>A0A2U1KFB7_ARTAN</name>
<keyword evidence="4" id="KW-1185">Reference proteome</keyword>
<keyword evidence="3" id="KW-0472">Membrane</keyword>
<dbReference type="Proteomes" id="UP000245207">
    <property type="component" value="Unassembled WGS sequence"/>
</dbReference>
<sequence>MVHAQFDQSGFISIDCGITSGSEYTDNKTGINYVSDAGFKDRGGPRKILPRPENK</sequence>